<feature type="transmembrane region" description="Helical" evidence="2">
    <location>
        <begin position="20"/>
        <end position="40"/>
    </location>
</feature>
<dbReference type="AlphaFoldDB" id="A0A445ARR2"/>
<dbReference type="InterPro" id="IPR020846">
    <property type="entry name" value="MFS_dom"/>
</dbReference>
<dbReference type="PROSITE" id="PS50850">
    <property type="entry name" value="MFS"/>
    <property type="match status" value="1"/>
</dbReference>
<dbReference type="GO" id="GO:0022857">
    <property type="term" value="F:transmembrane transporter activity"/>
    <property type="evidence" value="ECO:0007669"/>
    <property type="project" value="InterPro"/>
</dbReference>
<reference evidence="4 5" key="1">
    <citation type="submission" date="2019-01" db="EMBL/GenBank/DDBJ databases">
        <title>Sequencing of cultivated peanut Arachis hypogaea provides insights into genome evolution and oil improvement.</title>
        <authorList>
            <person name="Chen X."/>
        </authorList>
    </citation>
    <scope>NUCLEOTIDE SEQUENCE [LARGE SCALE GENOMIC DNA]</scope>
    <source>
        <strain evidence="5">cv. Fuhuasheng</strain>
        <tissue evidence="4">Leaves</tissue>
    </source>
</reference>
<evidence type="ECO:0000313" key="5">
    <source>
        <dbReference type="Proteomes" id="UP000289738"/>
    </source>
</evidence>
<gene>
    <name evidence="4" type="ORF">Ahy_B01g053427</name>
</gene>
<feature type="domain" description="Major facilitator superfamily (MFS) profile" evidence="3">
    <location>
        <begin position="1"/>
        <end position="62"/>
    </location>
</feature>
<dbReference type="STRING" id="3818.A0A445ARR2"/>
<dbReference type="Gene3D" id="1.20.1250.20">
    <property type="entry name" value="MFS general substrate transporter like domains"/>
    <property type="match status" value="1"/>
</dbReference>
<proteinExistence type="predicted"/>
<accession>A0A445ARR2</accession>
<evidence type="ECO:0000259" key="3">
    <source>
        <dbReference type="PROSITE" id="PS50850"/>
    </source>
</evidence>
<dbReference type="InterPro" id="IPR036259">
    <property type="entry name" value="MFS_trans_sf"/>
</dbReference>
<sequence length="62" mass="7574">MLGDVTSGQITDFFGRKRAMRMSTAFCITGWLALFFSKILTRLWKIFHRIWNWSYLMWFLYI</sequence>
<evidence type="ECO:0000313" key="4">
    <source>
        <dbReference type="EMBL" id="RYR29119.1"/>
    </source>
</evidence>
<evidence type="ECO:0000256" key="2">
    <source>
        <dbReference type="SAM" id="Phobius"/>
    </source>
</evidence>
<keyword evidence="2" id="KW-1133">Transmembrane helix</keyword>
<dbReference type="Proteomes" id="UP000289738">
    <property type="component" value="Chromosome B01"/>
</dbReference>
<name>A0A445ARR2_ARAHY</name>
<comment type="subcellular location">
    <subcellularLocation>
        <location evidence="1">Membrane</location>
        <topology evidence="1">Multi-pass membrane protein</topology>
    </subcellularLocation>
</comment>
<keyword evidence="2" id="KW-0812">Transmembrane</keyword>
<dbReference type="GO" id="GO:0016020">
    <property type="term" value="C:membrane"/>
    <property type="evidence" value="ECO:0007669"/>
    <property type="project" value="UniProtKB-SubCell"/>
</dbReference>
<organism evidence="4 5">
    <name type="scientific">Arachis hypogaea</name>
    <name type="common">Peanut</name>
    <dbReference type="NCBI Taxonomy" id="3818"/>
    <lineage>
        <taxon>Eukaryota</taxon>
        <taxon>Viridiplantae</taxon>
        <taxon>Streptophyta</taxon>
        <taxon>Embryophyta</taxon>
        <taxon>Tracheophyta</taxon>
        <taxon>Spermatophyta</taxon>
        <taxon>Magnoliopsida</taxon>
        <taxon>eudicotyledons</taxon>
        <taxon>Gunneridae</taxon>
        <taxon>Pentapetalae</taxon>
        <taxon>rosids</taxon>
        <taxon>fabids</taxon>
        <taxon>Fabales</taxon>
        <taxon>Fabaceae</taxon>
        <taxon>Papilionoideae</taxon>
        <taxon>50 kb inversion clade</taxon>
        <taxon>dalbergioids sensu lato</taxon>
        <taxon>Dalbergieae</taxon>
        <taxon>Pterocarpus clade</taxon>
        <taxon>Arachis</taxon>
    </lineage>
</organism>
<dbReference type="EMBL" id="SDMP01000011">
    <property type="protein sequence ID" value="RYR29119.1"/>
    <property type="molecule type" value="Genomic_DNA"/>
</dbReference>
<comment type="caution">
    <text evidence="4">The sequence shown here is derived from an EMBL/GenBank/DDBJ whole genome shotgun (WGS) entry which is preliminary data.</text>
</comment>
<keyword evidence="2" id="KW-0472">Membrane</keyword>
<evidence type="ECO:0000256" key="1">
    <source>
        <dbReference type="ARBA" id="ARBA00004141"/>
    </source>
</evidence>
<keyword evidence="5" id="KW-1185">Reference proteome</keyword>
<protein>
    <recommendedName>
        <fullName evidence="3">Major facilitator superfamily (MFS) profile domain-containing protein</fullName>
    </recommendedName>
</protein>